<reference evidence="1 2" key="2">
    <citation type="journal article" date="2021" name="Genomics">
        <title>High-quality reference genome for Clonorchis sinensis.</title>
        <authorList>
            <person name="Young N.D."/>
            <person name="Stroehlein A.J."/>
            <person name="Kinkar L."/>
            <person name="Wang T."/>
            <person name="Sohn W.M."/>
            <person name="Chang B.C.H."/>
            <person name="Kaur P."/>
            <person name="Weisz D."/>
            <person name="Dudchenko O."/>
            <person name="Aiden E.L."/>
            <person name="Korhonen P.K."/>
            <person name="Gasser R.B."/>
        </authorList>
    </citation>
    <scope>NUCLEOTIDE SEQUENCE [LARGE SCALE GENOMIC DNA]</scope>
    <source>
        <strain evidence="1">Cs-k2</strain>
    </source>
</reference>
<accession>A0A8T1M1C0</accession>
<comment type="caution">
    <text evidence="1">The sequence shown here is derived from an EMBL/GenBank/DDBJ whole genome shotgun (WGS) entry which is preliminary data.</text>
</comment>
<dbReference type="Proteomes" id="UP000286415">
    <property type="component" value="Unassembled WGS sequence"/>
</dbReference>
<reference evidence="1 2" key="1">
    <citation type="journal article" date="2018" name="Biotechnol. Adv.">
        <title>Improved genomic resources and new bioinformatic workflow for the carcinogenic parasite Clonorchis sinensis: Biotechnological implications.</title>
        <authorList>
            <person name="Wang D."/>
            <person name="Korhonen P.K."/>
            <person name="Gasser R.B."/>
            <person name="Young N.D."/>
        </authorList>
    </citation>
    <scope>NUCLEOTIDE SEQUENCE [LARGE SCALE GENOMIC DNA]</scope>
    <source>
        <strain evidence="1">Cs-k2</strain>
    </source>
</reference>
<name>A0A8T1M1C0_CLOSI</name>
<proteinExistence type="predicted"/>
<protein>
    <submittedName>
        <fullName evidence="1">Uncharacterized protein</fullName>
    </submittedName>
</protein>
<evidence type="ECO:0000313" key="1">
    <source>
        <dbReference type="EMBL" id="KAG5442758.1"/>
    </source>
</evidence>
<gene>
    <name evidence="1" type="ORF">CSKR_202633</name>
</gene>
<dbReference type="AlphaFoldDB" id="A0A8T1M1C0"/>
<dbReference type="EMBL" id="NIRI02000056">
    <property type="protein sequence ID" value="KAG5442758.1"/>
    <property type="molecule type" value="Genomic_DNA"/>
</dbReference>
<keyword evidence="2" id="KW-1185">Reference proteome</keyword>
<organism evidence="1 2">
    <name type="scientific">Clonorchis sinensis</name>
    <name type="common">Chinese liver fluke</name>
    <dbReference type="NCBI Taxonomy" id="79923"/>
    <lineage>
        <taxon>Eukaryota</taxon>
        <taxon>Metazoa</taxon>
        <taxon>Spiralia</taxon>
        <taxon>Lophotrochozoa</taxon>
        <taxon>Platyhelminthes</taxon>
        <taxon>Trematoda</taxon>
        <taxon>Digenea</taxon>
        <taxon>Opisthorchiida</taxon>
        <taxon>Opisthorchiata</taxon>
        <taxon>Opisthorchiidae</taxon>
        <taxon>Clonorchis</taxon>
    </lineage>
</organism>
<sequence length="340" mass="38543">MARILLISAIGVLLILLVVLVFCSIFQVCERRKRSPKQCHVSRDNQQVDTQNLPSLSMISENPLYDTRSCFGTIRLIANQHIPSRSFLSHEWLADPSTHLTSTHSPNKQTIELDFDQEPPIFNEGNESAYGLQKHRIRTFSAPASINSISRDEKYTVVGNSQTKHCTSRSMSSLCRGEDLPSVAPNCRNICAPYGQIENNSTPCIHQMQEFLQLRPADWCSSTTFAIADDDWKPQALPPHLLEPDSRFVHHIDYEPAGTCSTLAYQNPCFGRDRSYLFFDPTSMDQNNMFYFLNNSTSVTNTCTTFQRSTIAEPHDQDPEGHLLHMTHARSTKYSSRIVL</sequence>
<evidence type="ECO:0000313" key="2">
    <source>
        <dbReference type="Proteomes" id="UP000286415"/>
    </source>
</evidence>